<evidence type="ECO:0000313" key="3">
    <source>
        <dbReference type="Proteomes" id="UP000499080"/>
    </source>
</evidence>
<dbReference type="Gene3D" id="3.30.70.270">
    <property type="match status" value="1"/>
</dbReference>
<reference evidence="2 3" key="1">
    <citation type="journal article" date="2019" name="Sci. Rep.">
        <title>Orb-weaving spider Araneus ventricosus genome elucidates the spidroin gene catalogue.</title>
        <authorList>
            <person name="Kono N."/>
            <person name="Nakamura H."/>
            <person name="Ohtoshi R."/>
            <person name="Moran D.A.P."/>
            <person name="Shinohara A."/>
            <person name="Yoshida Y."/>
            <person name="Fujiwara M."/>
            <person name="Mori M."/>
            <person name="Tomita M."/>
            <person name="Arakawa K."/>
        </authorList>
    </citation>
    <scope>NUCLEOTIDE SEQUENCE [LARGE SCALE GENOMIC DNA]</scope>
</reference>
<keyword evidence="3" id="KW-1185">Reference proteome</keyword>
<dbReference type="PANTHER" id="PTHR37984">
    <property type="entry name" value="PROTEIN CBG26694"/>
    <property type="match status" value="1"/>
</dbReference>
<dbReference type="SUPFAM" id="SSF56672">
    <property type="entry name" value="DNA/RNA polymerases"/>
    <property type="match status" value="1"/>
</dbReference>
<organism evidence="2 3">
    <name type="scientific">Araneus ventricosus</name>
    <name type="common">Orbweaver spider</name>
    <name type="synonym">Epeira ventricosa</name>
    <dbReference type="NCBI Taxonomy" id="182803"/>
    <lineage>
        <taxon>Eukaryota</taxon>
        <taxon>Metazoa</taxon>
        <taxon>Ecdysozoa</taxon>
        <taxon>Arthropoda</taxon>
        <taxon>Chelicerata</taxon>
        <taxon>Arachnida</taxon>
        <taxon>Araneae</taxon>
        <taxon>Araneomorphae</taxon>
        <taxon>Entelegynae</taxon>
        <taxon>Araneoidea</taxon>
        <taxon>Araneidae</taxon>
        <taxon>Araneus</taxon>
    </lineage>
</organism>
<protein>
    <submittedName>
        <fullName evidence="2">Uncharacterized protein K02A2.6</fullName>
    </submittedName>
</protein>
<dbReference type="InterPro" id="IPR043128">
    <property type="entry name" value="Rev_trsase/Diguanyl_cyclase"/>
</dbReference>
<sequence length="557" mass="64594">MFFILVERKWRQELENYLLATEKDEHAYKIKIAILLNLLGSEALEIFNTFKFEPPESQKNYSQVLKKFEEYCSPRQNAVYERYKFFLCVQQEGQAIECYVTQLKMLASTCEFEEQENGLIHDRIVLEIRDSGLKERLLRESGLGLEKAIEIFRAAETSREQLRSMKEEIAVTVNSVKRNRRQNQPKQSSQEYEFKKCGRKHKPHECPAYGKACTKCNKKNHFAVKCFQNSKNIHEMKVPENELEIYIDSVTEKFYVVNVKSKPILGLKGCLELKLIERIDAIECSKISKNELIKQYKDVFTGTGEFPDELYHITLKDNAIPVIHPPRRVPQALQPKLKETLNKLEKEKIVSKVNKPADWVQSLVIVEKPNGNLRLCLDPRDLNKVIKWEHYQIPSADDIINRLEGKKIFSVVDLKDGFWHVPLDEVSSEICTFNTPFGRYKFNKMPFRISSAPEIFQKRNQKLFGDIEGVEIYFDDIIVAGNDEASHDAIMSKVLERAKSVNIKFNPDKLQYRVTEVKYVGQIISKSGIKPGPYHIKAIVEMPTPKPNVSKVHTQCI</sequence>
<dbReference type="FunFam" id="3.10.10.10:FF:000003">
    <property type="entry name" value="Retrovirus-related Pol polyprotein from transposon 297-like Protein"/>
    <property type="match status" value="1"/>
</dbReference>
<evidence type="ECO:0000259" key="1">
    <source>
        <dbReference type="PROSITE" id="PS50878"/>
    </source>
</evidence>
<proteinExistence type="predicted"/>
<dbReference type="Pfam" id="PF00078">
    <property type="entry name" value="RVT_1"/>
    <property type="match status" value="1"/>
</dbReference>
<feature type="domain" description="Reverse transcriptase" evidence="1">
    <location>
        <begin position="347"/>
        <end position="524"/>
    </location>
</feature>
<dbReference type="PROSITE" id="PS50878">
    <property type="entry name" value="RT_POL"/>
    <property type="match status" value="1"/>
</dbReference>
<dbReference type="Gene3D" id="3.10.10.10">
    <property type="entry name" value="HIV Type 1 Reverse Transcriptase, subunit A, domain 1"/>
    <property type="match status" value="1"/>
</dbReference>
<dbReference type="AlphaFoldDB" id="A0A4Y2JWS5"/>
<dbReference type="PANTHER" id="PTHR37984:SF7">
    <property type="entry name" value="INTEGRASE CATALYTIC DOMAIN-CONTAINING PROTEIN"/>
    <property type="match status" value="1"/>
</dbReference>
<name>A0A4Y2JWS5_ARAVE</name>
<comment type="caution">
    <text evidence="2">The sequence shown here is derived from an EMBL/GenBank/DDBJ whole genome shotgun (WGS) entry which is preliminary data.</text>
</comment>
<dbReference type="InterPro" id="IPR000477">
    <property type="entry name" value="RT_dom"/>
</dbReference>
<dbReference type="InterPro" id="IPR050951">
    <property type="entry name" value="Retrovirus_Pol_polyprotein"/>
</dbReference>
<dbReference type="CDD" id="cd01647">
    <property type="entry name" value="RT_LTR"/>
    <property type="match status" value="1"/>
</dbReference>
<evidence type="ECO:0000313" key="2">
    <source>
        <dbReference type="EMBL" id="GBM94454.1"/>
    </source>
</evidence>
<gene>
    <name evidence="2" type="primary">K02A2.6_172</name>
    <name evidence="2" type="ORF">AVEN_50287_1</name>
</gene>
<dbReference type="GO" id="GO:0071897">
    <property type="term" value="P:DNA biosynthetic process"/>
    <property type="evidence" value="ECO:0007669"/>
    <property type="project" value="UniProtKB-ARBA"/>
</dbReference>
<dbReference type="InterPro" id="IPR043502">
    <property type="entry name" value="DNA/RNA_pol_sf"/>
</dbReference>
<dbReference type="OrthoDB" id="2286242at2759"/>
<dbReference type="EMBL" id="BGPR01003971">
    <property type="protein sequence ID" value="GBM94454.1"/>
    <property type="molecule type" value="Genomic_DNA"/>
</dbReference>
<accession>A0A4Y2JWS5</accession>
<dbReference type="Proteomes" id="UP000499080">
    <property type="component" value="Unassembled WGS sequence"/>
</dbReference>